<dbReference type="RefSeq" id="WP_163688360.1">
    <property type="nucleotide sequence ID" value="NZ_AP022608.1"/>
</dbReference>
<evidence type="ECO:0000313" key="2">
    <source>
        <dbReference type="EMBL" id="BBZ19379.1"/>
    </source>
</evidence>
<sequence>MTVIALFALAGLLYVLATLRREWLVSYSGDLGHDDMKTVLTFAAVTVSVFAVAIAALSMVLQT</sequence>
<organism evidence="2 3">
    <name type="scientific">Mycolicibacterium gadium</name>
    <name type="common">Mycobacterium gadium</name>
    <dbReference type="NCBI Taxonomy" id="1794"/>
    <lineage>
        <taxon>Bacteria</taxon>
        <taxon>Bacillati</taxon>
        <taxon>Actinomycetota</taxon>
        <taxon>Actinomycetes</taxon>
        <taxon>Mycobacteriales</taxon>
        <taxon>Mycobacteriaceae</taxon>
        <taxon>Mycolicibacterium</taxon>
    </lineage>
</organism>
<feature type="transmembrane region" description="Helical" evidence="1">
    <location>
        <begin position="41"/>
        <end position="61"/>
    </location>
</feature>
<keyword evidence="1" id="KW-0812">Transmembrane</keyword>
<dbReference type="Proteomes" id="UP000466187">
    <property type="component" value="Chromosome"/>
</dbReference>
<protein>
    <submittedName>
        <fullName evidence="2">Uncharacterized protein</fullName>
    </submittedName>
</protein>
<reference evidence="2 3" key="1">
    <citation type="journal article" date="2019" name="Emerg. Microbes Infect.">
        <title>Comprehensive subspecies identification of 175 nontuberculous mycobacteria species based on 7547 genomic profiles.</title>
        <authorList>
            <person name="Matsumoto Y."/>
            <person name="Kinjo T."/>
            <person name="Motooka D."/>
            <person name="Nabeya D."/>
            <person name="Jung N."/>
            <person name="Uechi K."/>
            <person name="Horii T."/>
            <person name="Iida T."/>
            <person name="Fujita J."/>
            <person name="Nakamura S."/>
        </authorList>
    </citation>
    <scope>NUCLEOTIDE SEQUENCE [LARGE SCALE GENOMIC DNA]</scope>
    <source>
        <strain evidence="2 3">JCM 12688</strain>
    </source>
</reference>
<gene>
    <name evidence="2" type="ORF">MGAD_37140</name>
</gene>
<keyword evidence="1" id="KW-0472">Membrane</keyword>
<accession>A0A7I7WNW6</accession>
<dbReference type="EMBL" id="AP022608">
    <property type="protein sequence ID" value="BBZ19379.1"/>
    <property type="molecule type" value="Genomic_DNA"/>
</dbReference>
<evidence type="ECO:0000256" key="1">
    <source>
        <dbReference type="SAM" id="Phobius"/>
    </source>
</evidence>
<dbReference type="KEGG" id="mgad:MGAD_37140"/>
<evidence type="ECO:0000313" key="3">
    <source>
        <dbReference type="Proteomes" id="UP000466187"/>
    </source>
</evidence>
<keyword evidence="1" id="KW-1133">Transmembrane helix</keyword>
<name>A0A7I7WNW6_MYCGU</name>
<proteinExistence type="predicted"/>
<dbReference type="AlphaFoldDB" id="A0A7I7WNW6"/>